<evidence type="ECO:0000313" key="3">
    <source>
        <dbReference type="Proteomes" id="UP001343257"/>
    </source>
</evidence>
<protein>
    <recommendedName>
        <fullName evidence="4">Type 4 fimbrial biogenesis protein PilX N-terminal domain-containing protein</fullName>
    </recommendedName>
</protein>
<feature type="coiled-coil region" evidence="1">
    <location>
        <begin position="345"/>
        <end position="379"/>
    </location>
</feature>
<dbReference type="Proteomes" id="UP001343257">
    <property type="component" value="Unassembled WGS sequence"/>
</dbReference>
<organism evidence="2 3">
    <name type="scientific">Paenibacillus chibensis</name>
    <dbReference type="NCBI Taxonomy" id="59846"/>
    <lineage>
        <taxon>Bacteria</taxon>
        <taxon>Bacillati</taxon>
        <taxon>Bacillota</taxon>
        <taxon>Bacilli</taxon>
        <taxon>Bacillales</taxon>
        <taxon>Paenibacillaceae</taxon>
        <taxon>Paenibacillus</taxon>
    </lineage>
</organism>
<keyword evidence="1" id="KW-0175">Coiled coil</keyword>
<comment type="caution">
    <text evidence="2">The sequence shown here is derived from an EMBL/GenBank/DDBJ whole genome shotgun (WGS) entry which is preliminary data.</text>
</comment>
<keyword evidence="3" id="KW-1185">Reference proteome</keyword>
<gene>
    <name evidence="2" type="ORF">P9847_13985</name>
</gene>
<evidence type="ECO:0008006" key="4">
    <source>
        <dbReference type="Google" id="ProtNLM"/>
    </source>
</evidence>
<reference evidence="2 3" key="1">
    <citation type="submission" date="2023-03" db="EMBL/GenBank/DDBJ databases">
        <title>Bacillus Genome Sequencing.</title>
        <authorList>
            <person name="Dunlap C."/>
        </authorList>
    </citation>
    <scope>NUCLEOTIDE SEQUENCE [LARGE SCALE GENOMIC DNA]</scope>
    <source>
        <strain evidence="2 3">NRS-52</strain>
    </source>
</reference>
<dbReference type="RefSeq" id="WP_328278670.1">
    <property type="nucleotide sequence ID" value="NZ_JARTLD010000034.1"/>
</dbReference>
<proteinExistence type="predicted"/>
<sequence length="592" mass="63475">MKKIRFRDERGSALVLVLFMVLLLTILGTAVAAAAIGGAQRTQTRENDVQSLHLAEKSLDEGASYIFSELQGQVVNPEDLASTIAGYVAELQGKISAGKLTLGSELGKDKVSGKITSIVFDPSRPRKSTEYPITLESEAEVGGVKRKLTREIIIDTYPDFLRYALGSEGNLILNGSPDVKGNIYAGNTLLLSNRALYTHGNAYDVSTLFPVLLPSGGAGGDGEAHVQSLKKVECVDQGVGGSPFQAGCCEKPLGSAFDPAKSLRIKPLSKFVSINVVHSFDDKVKEALGPVPSSLNGSNPSGKSLVDGYQDHYKQDDQAPFLQLEMPKEPEYPAVPGEGASKEEIDQYNKLMDEYKVKLEIYKEELNKLVAQLTGLNRSAIFSGDLTVDGSKLQSLNVNKAPGSGQANWLIVNGNLNIDARSAGDIRIAGNILVTGNVAINGSVQFDSTVFTLGETEIVDASIQGLGGKELVLVGQGPIEIYRVDAFKNTEEPTLLNAFFYTDGQAELYGVGSAFHLKGGFFAKGDLTINAVRGRAGEPSGAYDPLRFDQQVGEQQAARFSVEYNGDVFQHQYAGLPRVSTISVRVGSLKLE</sequence>
<dbReference type="PROSITE" id="PS50276">
    <property type="entry name" value="PANCREATIC_HORMONE_2"/>
    <property type="match status" value="1"/>
</dbReference>
<name>A0ABU6PU60_9BACL</name>
<accession>A0ABU6PU60</accession>
<dbReference type="EMBL" id="JARTLD010000034">
    <property type="protein sequence ID" value="MED5018415.1"/>
    <property type="molecule type" value="Genomic_DNA"/>
</dbReference>
<evidence type="ECO:0000313" key="2">
    <source>
        <dbReference type="EMBL" id="MED5018415.1"/>
    </source>
</evidence>
<evidence type="ECO:0000256" key="1">
    <source>
        <dbReference type="SAM" id="Coils"/>
    </source>
</evidence>